<dbReference type="PANTHER" id="PTHR24276:SF96">
    <property type="entry name" value="PEPTIDASE S1 DOMAIN-CONTAINING PROTEIN"/>
    <property type="match status" value="1"/>
</dbReference>
<dbReference type="PROSITE" id="PS50240">
    <property type="entry name" value="TRYPSIN_DOM"/>
    <property type="match status" value="1"/>
</dbReference>
<evidence type="ECO:0000256" key="2">
    <source>
        <dbReference type="ARBA" id="ARBA00007664"/>
    </source>
</evidence>
<evidence type="ECO:0000313" key="13">
    <source>
        <dbReference type="EMBL" id="PCG72425.1"/>
    </source>
</evidence>
<evidence type="ECO:0000256" key="3">
    <source>
        <dbReference type="ARBA" id="ARBA00022656"/>
    </source>
</evidence>
<evidence type="ECO:0000256" key="9">
    <source>
        <dbReference type="ARBA" id="ARBA00055534"/>
    </source>
</evidence>
<evidence type="ECO:0000256" key="7">
    <source>
        <dbReference type="ARBA" id="ARBA00023157"/>
    </source>
</evidence>
<reference evidence="13" key="1">
    <citation type="submission" date="2017-09" db="EMBL/GenBank/DDBJ databases">
        <title>Contemporary evolution of a Lepidopteran species, Heliothis virescens, in response to modern agricultural practices.</title>
        <authorList>
            <person name="Fritz M.L."/>
            <person name="Deyonke A.M."/>
            <person name="Papanicolaou A."/>
            <person name="Micinski S."/>
            <person name="Westbrook J."/>
            <person name="Gould F."/>
        </authorList>
    </citation>
    <scope>NUCLEOTIDE SEQUENCE [LARGE SCALE GENOMIC DNA]</scope>
    <source>
        <strain evidence="13">HvINT-</strain>
        <tissue evidence="13">Whole body</tissue>
    </source>
</reference>
<proteinExistence type="inferred from homology"/>
<dbReference type="Pfam" id="PF00089">
    <property type="entry name" value="Trypsin"/>
    <property type="match status" value="1"/>
</dbReference>
<dbReference type="Gene3D" id="2.40.10.10">
    <property type="entry name" value="Trypsin-like serine proteases"/>
    <property type="match status" value="1"/>
</dbReference>
<dbReference type="STRING" id="7102.A0A2A4JK14"/>
<dbReference type="FunFam" id="2.40.10.10:FF:000068">
    <property type="entry name" value="transmembrane protease serine 2"/>
    <property type="match status" value="1"/>
</dbReference>
<dbReference type="GO" id="GO:0004252">
    <property type="term" value="F:serine-type endopeptidase activity"/>
    <property type="evidence" value="ECO:0007669"/>
    <property type="project" value="InterPro"/>
</dbReference>
<dbReference type="PROSITE" id="PS00135">
    <property type="entry name" value="TRYPSIN_SER"/>
    <property type="match status" value="1"/>
</dbReference>
<dbReference type="CDD" id="cd00190">
    <property type="entry name" value="Tryp_SPc"/>
    <property type="match status" value="1"/>
</dbReference>
<keyword evidence="4" id="KW-0645">Protease</keyword>
<dbReference type="InterPro" id="IPR001254">
    <property type="entry name" value="Trypsin_dom"/>
</dbReference>
<comment type="caution">
    <text evidence="13">The sequence shown here is derived from an EMBL/GenBank/DDBJ whole genome shotgun (WGS) entry which is preliminary data.</text>
</comment>
<dbReference type="FunFam" id="2.40.10.10:FF:000036">
    <property type="entry name" value="Trypsin beta"/>
    <property type="match status" value="1"/>
</dbReference>
<keyword evidence="11" id="KW-0732">Signal</keyword>
<gene>
    <name evidence="13" type="ORF">B5V51_841</name>
</gene>
<dbReference type="InterPro" id="IPR050430">
    <property type="entry name" value="Peptidase_S1"/>
</dbReference>
<dbReference type="GO" id="GO:0090729">
    <property type="term" value="F:toxin activity"/>
    <property type="evidence" value="ECO:0007669"/>
    <property type="project" value="UniProtKB-KW"/>
</dbReference>
<dbReference type="AlphaFoldDB" id="A0A2A4JK14"/>
<dbReference type="GO" id="GO:0005576">
    <property type="term" value="C:extracellular region"/>
    <property type="evidence" value="ECO:0007669"/>
    <property type="project" value="UniProtKB-SubCell"/>
</dbReference>
<evidence type="ECO:0000256" key="4">
    <source>
        <dbReference type="ARBA" id="ARBA00022670"/>
    </source>
</evidence>
<keyword evidence="10" id="KW-1205">Fibrinolytic toxin</keyword>
<evidence type="ECO:0000256" key="1">
    <source>
        <dbReference type="ARBA" id="ARBA00004239"/>
    </source>
</evidence>
<comment type="function">
    <text evidence="9">Fibrinolytic activity; shows preferential cleavage of Arg-Gly bonds in all three fibrinogen chains. Contact with the caterpillars causes severe bleeding, due the anticoagulant effect of the protein.</text>
</comment>
<dbReference type="InterPro" id="IPR001314">
    <property type="entry name" value="Peptidase_S1A"/>
</dbReference>
<evidence type="ECO:0000259" key="12">
    <source>
        <dbReference type="PROSITE" id="PS50240"/>
    </source>
</evidence>
<dbReference type="InterPro" id="IPR033116">
    <property type="entry name" value="TRYPSIN_SER"/>
</dbReference>
<keyword evidence="8" id="KW-1199">Hemostasis impairing toxin</keyword>
<evidence type="ECO:0000256" key="11">
    <source>
        <dbReference type="SAM" id="SignalP"/>
    </source>
</evidence>
<dbReference type="PRINTS" id="PR00722">
    <property type="entry name" value="CHYMOTRYPSIN"/>
</dbReference>
<keyword evidence="5" id="KW-0378">Hydrolase</keyword>
<evidence type="ECO:0000256" key="10">
    <source>
        <dbReference type="ARBA" id="ARBA00084094"/>
    </source>
</evidence>
<keyword evidence="6" id="KW-0720">Serine protease</keyword>
<feature type="domain" description="Peptidase S1" evidence="12">
    <location>
        <begin position="27"/>
        <end position="248"/>
    </location>
</feature>
<comment type="subcellular location">
    <subcellularLocation>
        <location evidence="1">Secreted</location>
        <location evidence="1">Extracellular space</location>
    </subcellularLocation>
</comment>
<evidence type="ECO:0000256" key="5">
    <source>
        <dbReference type="ARBA" id="ARBA00022801"/>
    </source>
</evidence>
<evidence type="ECO:0000256" key="8">
    <source>
        <dbReference type="ARBA" id="ARBA00023240"/>
    </source>
</evidence>
<accession>A0A2A4JK14</accession>
<keyword evidence="3" id="KW-0800">Toxin</keyword>
<dbReference type="EMBL" id="NWSH01001141">
    <property type="protein sequence ID" value="PCG72425.1"/>
    <property type="molecule type" value="Genomic_DNA"/>
</dbReference>
<feature type="signal peptide" evidence="11">
    <location>
        <begin position="1"/>
        <end position="22"/>
    </location>
</feature>
<protein>
    <recommendedName>
        <fullName evidence="12">Peptidase S1 domain-containing protein</fullName>
    </recommendedName>
</protein>
<dbReference type="InterPro" id="IPR043504">
    <property type="entry name" value="Peptidase_S1_PA_chymotrypsin"/>
</dbReference>
<name>A0A2A4JK14_HELVI</name>
<dbReference type="PANTHER" id="PTHR24276">
    <property type="entry name" value="POLYSERASE-RELATED"/>
    <property type="match status" value="1"/>
</dbReference>
<dbReference type="InterPro" id="IPR009003">
    <property type="entry name" value="Peptidase_S1_PA"/>
</dbReference>
<keyword evidence="7" id="KW-1015">Disulfide bond</keyword>
<evidence type="ECO:0000256" key="6">
    <source>
        <dbReference type="ARBA" id="ARBA00022825"/>
    </source>
</evidence>
<sequence length="261" mass="29090">MKILFEIFVVVLSFVLVQKVSATGFRIVGGNKAPEEYGKFHASIQNLTRHHVCGGAVVSKFYVVTVAHCVHNAKPPHMKIITGTNDLEAGGKQYNVESIIVYDDYNATSKEHDIALLKTKRPFDLRYIHILKLGKQKLLEGDRVVLVGFGAHEPHGSSSSKMYALELPVFNQEICKFAMRYSTPVTEDMFCTFTQFGQGTCHGDSGSPIIKGTDLVGVVSWGIPCAVGFPDVHTRITSYVEWIQKHTEQNHCIPRRRNGLK</sequence>
<organism evidence="13">
    <name type="scientific">Heliothis virescens</name>
    <name type="common">Tobacco budworm moth</name>
    <dbReference type="NCBI Taxonomy" id="7102"/>
    <lineage>
        <taxon>Eukaryota</taxon>
        <taxon>Metazoa</taxon>
        <taxon>Ecdysozoa</taxon>
        <taxon>Arthropoda</taxon>
        <taxon>Hexapoda</taxon>
        <taxon>Insecta</taxon>
        <taxon>Pterygota</taxon>
        <taxon>Neoptera</taxon>
        <taxon>Endopterygota</taxon>
        <taxon>Lepidoptera</taxon>
        <taxon>Glossata</taxon>
        <taxon>Ditrysia</taxon>
        <taxon>Noctuoidea</taxon>
        <taxon>Noctuidae</taxon>
        <taxon>Heliothinae</taxon>
        <taxon>Heliothis</taxon>
    </lineage>
</organism>
<comment type="similarity">
    <text evidence="2">Belongs to the peptidase S1 family.</text>
</comment>
<feature type="chain" id="PRO_5012810974" description="Peptidase S1 domain-containing protein" evidence="11">
    <location>
        <begin position="23"/>
        <end position="261"/>
    </location>
</feature>
<dbReference type="SMART" id="SM00020">
    <property type="entry name" value="Tryp_SPc"/>
    <property type="match status" value="1"/>
</dbReference>
<dbReference type="GO" id="GO:0006508">
    <property type="term" value="P:proteolysis"/>
    <property type="evidence" value="ECO:0007669"/>
    <property type="project" value="UniProtKB-KW"/>
</dbReference>
<dbReference type="SUPFAM" id="SSF50494">
    <property type="entry name" value="Trypsin-like serine proteases"/>
    <property type="match status" value="1"/>
</dbReference>